<dbReference type="EMBL" id="JAPFFI010000006">
    <property type="protein sequence ID" value="KAJ6391440.1"/>
    <property type="molecule type" value="Genomic_DNA"/>
</dbReference>
<organism evidence="2 3">
    <name type="scientific">Salix suchowensis</name>
    <dbReference type="NCBI Taxonomy" id="1278906"/>
    <lineage>
        <taxon>Eukaryota</taxon>
        <taxon>Viridiplantae</taxon>
        <taxon>Streptophyta</taxon>
        <taxon>Embryophyta</taxon>
        <taxon>Tracheophyta</taxon>
        <taxon>Spermatophyta</taxon>
        <taxon>Magnoliopsida</taxon>
        <taxon>eudicotyledons</taxon>
        <taxon>Gunneridae</taxon>
        <taxon>Pentapetalae</taxon>
        <taxon>rosids</taxon>
        <taxon>fabids</taxon>
        <taxon>Malpighiales</taxon>
        <taxon>Salicaceae</taxon>
        <taxon>Saliceae</taxon>
        <taxon>Salix</taxon>
    </lineage>
</organism>
<feature type="region of interest" description="Disordered" evidence="1">
    <location>
        <begin position="155"/>
        <end position="181"/>
    </location>
</feature>
<keyword evidence="3" id="KW-1185">Reference proteome</keyword>
<proteinExistence type="predicted"/>
<evidence type="ECO:0000256" key="1">
    <source>
        <dbReference type="SAM" id="MobiDB-lite"/>
    </source>
</evidence>
<dbReference type="PANTHER" id="PTHR31110:SF2">
    <property type="entry name" value="PESTICIDAL CRYSTAL CRY8BA PROTEIN"/>
    <property type="match status" value="1"/>
</dbReference>
<feature type="region of interest" description="Disordered" evidence="1">
    <location>
        <begin position="16"/>
        <end position="119"/>
    </location>
</feature>
<evidence type="ECO:0000313" key="2">
    <source>
        <dbReference type="EMBL" id="KAJ6391440.1"/>
    </source>
</evidence>
<name>A0ABQ9BZ74_9ROSI</name>
<gene>
    <name evidence="2" type="ORF">OIU77_025421</name>
</gene>
<protein>
    <submittedName>
        <fullName evidence="2">Uncharacterized protein</fullName>
    </submittedName>
</protein>
<dbReference type="Proteomes" id="UP001141253">
    <property type="component" value="Chromosome 2"/>
</dbReference>
<reference evidence="2" key="2">
    <citation type="journal article" date="2023" name="Int. J. Mol. Sci.">
        <title>De Novo Assembly and Annotation of 11 Diverse Shrub Willow (Salix) Genomes Reveals Novel Gene Organization in Sex-Linked Regions.</title>
        <authorList>
            <person name="Hyden B."/>
            <person name="Feng K."/>
            <person name="Yates T.B."/>
            <person name="Jawdy S."/>
            <person name="Cereghino C."/>
            <person name="Smart L.B."/>
            <person name="Muchero W."/>
        </authorList>
    </citation>
    <scope>NUCLEOTIDE SEQUENCE</scope>
    <source>
        <tissue evidence="2">Shoot tip</tissue>
    </source>
</reference>
<feature type="compositionally biased region" description="Polar residues" evidence="1">
    <location>
        <begin position="103"/>
        <end position="119"/>
    </location>
</feature>
<feature type="compositionally biased region" description="Low complexity" evidence="1">
    <location>
        <begin position="172"/>
        <end position="181"/>
    </location>
</feature>
<reference evidence="2" key="1">
    <citation type="submission" date="2022-10" db="EMBL/GenBank/DDBJ databases">
        <authorList>
            <person name="Hyden B.L."/>
            <person name="Feng K."/>
            <person name="Yates T."/>
            <person name="Jawdy S."/>
            <person name="Smart L.B."/>
            <person name="Muchero W."/>
        </authorList>
    </citation>
    <scope>NUCLEOTIDE SEQUENCE</scope>
    <source>
        <tissue evidence="2">Shoot tip</tissue>
    </source>
</reference>
<feature type="compositionally biased region" description="Acidic residues" evidence="1">
    <location>
        <begin position="76"/>
        <end position="85"/>
    </location>
</feature>
<sequence length="700" mass="76702">MFREGLDSRWAREKEATAFAHSSSRPRIDPLRNSRGFGLPPASKFRSGHLPSSAIPLSRTLPPDADDSRSVSDNDMVTESDEDDVYGGRYSFDSSPQDERVRNSTTNQQRYGNAAQRTSRYASDYGYSDVSSSMETVAGRGGDFSERLARRNVRDASVGRNGYTEDDEEGSDSAGSSEFSASQVGSVSSALPRSKLHVSEGYASSVASQANVETVAAKDLHSRNLRNNKFSHDDDVPSAPPFCGGQEIKEGAQKAFRMHEAAGPENSHGVYANNDPNKVKNATGAELKDSKVKIASGVELKDNSGDQNPDQFVRATAGAEAGTSGSNPARVPAFHASALGPWYAVIAYDGCVRLCLHAWARGCMEAPMFLENECALLREAFGVHHVLLQSEEELLAKRSSELVSEVAAPKIKKIVGKMKVQVRKVKTSLDPPSGCSISSLSAPKLKLDVVQHRLSKFQSSLSSAWKTFRKIRVAPRVPANGSFSRQSLAYVHASTHYIKQVSGLLKIGVTSLRNSSSSYEVVQETYSCSLRLKSSAEEDVIRLQPGSGETHVFFPDSLGDDLIVEVLDSKGKYYGRVLAQVASIAEDSVDKLRWWSIYREPEHELVGKLQLYINYSTSSDDSNLKCGSVAETVAYDLVLEVAMKVQHFQQRNLLLYGSWKWLLSEFATYYGVSDVYTKLRYLSYIMDVATPTADCLTFGV</sequence>
<dbReference type="PANTHER" id="PTHR31110">
    <property type="entry name" value="PESTICIDAL CRYSTAL CRY8BA PROTEIN"/>
    <property type="match status" value="1"/>
</dbReference>
<accession>A0ABQ9BZ74</accession>
<evidence type="ECO:0000313" key="3">
    <source>
        <dbReference type="Proteomes" id="UP001141253"/>
    </source>
</evidence>
<comment type="caution">
    <text evidence="2">The sequence shown here is derived from an EMBL/GenBank/DDBJ whole genome shotgun (WGS) entry which is preliminary data.</text>
</comment>